<evidence type="ECO:0000256" key="1">
    <source>
        <dbReference type="SAM" id="MobiDB-lite"/>
    </source>
</evidence>
<accession>A0ABD2M730</accession>
<dbReference type="Proteomes" id="UP001620626">
    <property type="component" value="Unassembled WGS sequence"/>
</dbReference>
<protein>
    <submittedName>
        <fullName evidence="2">Uncharacterized protein</fullName>
    </submittedName>
</protein>
<proteinExistence type="predicted"/>
<dbReference type="EMBL" id="JBICBT010000104">
    <property type="protein sequence ID" value="KAL3123331.1"/>
    <property type="molecule type" value="Genomic_DNA"/>
</dbReference>
<reference evidence="2 3" key="1">
    <citation type="submission" date="2024-10" db="EMBL/GenBank/DDBJ databases">
        <authorList>
            <person name="Kim D."/>
        </authorList>
    </citation>
    <scope>NUCLEOTIDE SEQUENCE [LARGE SCALE GENOMIC DNA]</scope>
    <source>
        <strain evidence="2">BH-2024</strain>
    </source>
</reference>
<keyword evidence="3" id="KW-1185">Reference proteome</keyword>
<evidence type="ECO:0000313" key="2">
    <source>
        <dbReference type="EMBL" id="KAL3123331.1"/>
    </source>
</evidence>
<sequence length="193" mass="21022">MGGGVRAILNRTRPNQLARVGSNGSRNNTTKCNGVTICVASKAMGRRHYLKDSERHGPVSAAALAPNFWAAPTSCQHPTDAATPTAGRKNSSSIVLFGRRVSVLHVVALSKTMKGRASKKKFGFPLWYIGYSPTTVIQRINVSAVSFDNEHLSVEMSPEQANSKRRTAQFPRFNYPVRLPPASPRTLPFCPTS</sequence>
<comment type="caution">
    <text evidence="2">The sequence shown here is derived from an EMBL/GenBank/DDBJ whole genome shotgun (WGS) entry which is preliminary data.</text>
</comment>
<gene>
    <name evidence="2" type="ORF">niasHT_006029</name>
</gene>
<evidence type="ECO:0000313" key="3">
    <source>
        <dbReference type="Proteomes" id="UP001620626"/>
    </source>
</evidence>
<name>A0ABD2M730_9BILA</name>
<dbReference type="AlphaFoldDB" id="A0ABD2M730"/>
<feature type="region of interest" description="Disordered" evidence="1">
    <location>
        <begin position="1"/>
        <end position="26"/>
    </location>
</feature>
<organism evidence="2 3">
    <name type="scientific">Heterodera trifolii</name>
    <dbReference type="NCBI Taxonomy" id="157864"/>
    <lineage>
        <taxon>Eukaryota</taxon>
        <taxon>Metazoa</taxon>
        <taxon>Ecdysozoa</taxon>
        <taxon>Nematoda</taxon>
        <taxon>Chromadorea</taxon>
        <taxon>Rhabditida</taxon>
        <taxon>Tylenchina</taxon>
        <taxon>Tylenchomorpha</taxon>
        <taxon>Tylenchoidea</taxon>
        <taxon>Heteroderidae</taxon>
        <taxon>Heteroderinae</taxon>
        <taxon>Heterodera</taxon>
    </lineage>
</organism>